<evidence type="ECO:0000313" key="9">
    <source>
        <dbReference type="WBParaSite" id="TASK_0000048101-mRNA-1"/>
    </source>
</evidence>
<dbReference type="InterPro" id="IPR008381">
    <property type="entry name" value="SDHAF3/Sdh7"/>
</dbReference>
<keyword evidence="3" id="KW-0809">Transit peptide</keyword>
<name>A0A0R3VTC5_TAEAS</name>
<keyword evidence="5 6" id="KW-0143">Chaperone</keyword>
<evidence type="ECO:0000256" key="5">
    <source>
        <dbReference type="ARBA" id="ARBA00023186"/>
    </source>
</evidence>
<evidence type="ECO:0000256" key="1">
    <source>
        <dbReference type="ARBA" id="ARBA00004305"/>
    </source>
</evidence>
<dbReference type="AlphaFoldDB" id="A0A0R3VTC5"/>
<reference evidence="7 8" key="2">
    <citation type="submission" date="2018-11" db="EMBL/GenBank/DDBJ databases">
        <authorList>
            <consortium name="Pathogen Informatics"/>
        </authorList>
    </citation>
    <scope>NUCLEOTIDE SEQUENCE [LARGE SCALE GENOMIC DNA]</scope>
</reference>
<evidence type="ECO:0000313" key="8">
    <source>
        <dbReference type="Proteomes" id="UP000282613"/>
    </source>
</evidence>
<evidence type="ECO:0000256" key="4">
    <source>
        <dbReference type="ARBA" id="ARBA00023128"/>
    </source>
</evidence>
<proteinExistence type="inferred from homology"/>
<gene>
    <name evidence="7" type="ORF">TASK_LOCUS482</name>
</gene>
<dbReference type="STRING" id="60517.A0A0R3VTC5"/>
<accession>A0A0R3VTC5</accession>
<dbReference type="PANTHER" id="PTHR13137">
    <property type="entry name" value="DC11 ACN9 HOMOLOG"/>
    <property type="match status" value="1"/>
</dbReference>
<evidence type="ECO:0000313" key="7">
    <source>
        <dbReference type="EMBL" id="VDK21051.1"/>
    </source>
</evidence>
<dbReference type="PANTHER" id="PTHR13137:SF6">
    <property type="entry name" value="SUCCINATE DEHYDROGENASE ASSEMBLY FACTOR 3, MITOCHONDRIAL"/>
    <property type="match status" value="1"/>
</dbReference>
<keyword evidence="8" id="KW-1185">Reference proteome</keyword>
<dbReference type="Pfam" id="PF13233">
    <property type="entry name" value="Complex1_LYR_2"/>
    <property type="match status" value="1"/>
</dbReference>
<dbReference type="Proteomes" id="UP000282613">
    <property type="component" value="Unassembled WGS sequence"/>
</dbReference>
<comment type="similarity">
    <text evidence="2 6">Belongs to the complex I LYR family. SDHAF3 subfamily.</text>
</comment>
<comment type="subcellular location">
    <subcellularLocation>
        <location evidence="1 6">Mitochondrion matrix</location>
    </subcellularLocation>
</comment>
<evidence type="ECO:0000256" key="2">
    <source>
        <dbReference type="ARBA" id="ARBA00006020"/>
    </source>
</evidence>
<evidence type="ECO:0000256" key="3">
    <source>
        <dbReference type="ARBA" id="ARBA00022946"/>
    </source>
</evidence>
<dbReference type="WBParaSite" id="TASK_0000048101-mRNA-1">
    <property type="protein sequence ID" value="TASK_0000048101-mRNA-1"/>
    <property type="gene ID" value="TASK_0000048101"/>
</dbReference>
<reference evidence="9" key="1">
    <citation type="submission" date="2017-02" db="UniProtKB">
        <authorList>
            <consortium name="WormBaseParasite"/>
        </authorList>
    </citation>
    <scope>IDENTIFICATION</scope>
</reference>
<organism evidence="9">
    <name type="scientific">Taenia asiatica</name>
    <name type="common">Asian tapeworm</name>
    <dbReference type="NCBI Taxonomy" id="60517"/>
    <lineage>
        <taxon>Eukaryota</taxon>
        <taxon>Metazoa</taxon>
        <taxon>Spiralia</taxon>
        <taxon>Lophotrochozoa</taxon>
        <taxon>Platyhelminthes</taxon>
        <taxon>Cestoda</taxon>
        <taxon>Eucestoda</taxon>
        <taxon>Cyclophyllidea</taxon>
        <taxon>Taeniidae</taxon>
        <taxon>Taenia</taxon>
    </lineage>
</organism>
<protein>
    <recommendedName>
        <fullName evidence="6">Succinate dehydrogenase assembly factor 3</fullName>
        <shortName evidence="6">SDH assembly factor 3</shortName>
        <shortName evidence="6">SDHAF3</shortName>
    </recommendedName>
</protein>
<dbReference type="GO" id="GO:0006105">
    <property type="term" value="P:succinate metabolic process"/>
    <property type="evidence" value="ECO:0007669"/>
    <property type="project" value="TreeGrafter"/>
</dbReference>
<keyword evidence="4 6" id="KW-0496">Mitochondrion</keyword>
<evidence type="ECO:0000256" key="6">
    <source>
        <dbReference type="RuleBase" id="RU368039"/>
    </source>
</evidence>
<dbReference type="EMBL" id="UYRS01000061">
    <property type="protein sequence ID" value="VDK21051.1"/>
    <property type="molecule type" value="Genomic_DNA"/>
</dbReference>
<dbReference type="GO" id="GO:0005758">
    <property type="term" value="C:mitochondrial intermembrane space"/>
    <property type="evidence" value="ECO:0007669"/>
    <property type="project" value="TreeGrafter"/>
</dbReference>
<dbReference type="GO" id="GO:0034553">
    <property type="term" value="P:mitochondrial respiratory chain complex II assembly"/>
    <property type="evidence" value="ECO:0007669"/>
    <property type="project" value="UniProtKB-UniRule"/>
</dbReference>
<dbReference type="OrthoDB" id="278329at2759"/>
<comment type="function">
    <text evidence="6">Plays an essential role in the assembly of succinate dehydrogenase (SDH), an enzyme complex (also referred to as respiratory complex II) that is a component of both the tricarboxylic acid (TCA) cycle and the mitochondrial electron transport chain, and which couples the oxidation of succinate to fumarate with the reduction of ubiquinone (coenzyme Q) to ubiquinol. Promotes maturation of the iron-sulfur protein subunit of the SDH catalytic dimer, protecting it from the deleterious effects of oxidants. May act together with SDHAF1.</text>
</comment>
<sequence>MKSALDGMTHPQRVRFLYKMILRTHKALPPELRELGDRYVREEFRRHKNCDPVYVGPFMMEWTRYLVDLNKQIRSAMKVGDEEGSENAAEYGAHLREEDLDMFSEYQLNQLLTLADELHGVVQSDAPESQSSE</sequence>
<dbReference type="GO" id="GO:0005759">
    <property type="term" value="C:mitochondrial matrix"/>
    <property type="evidence" value="ECO:0007669"/>
    <property type="project" value="UniProtKB-SubCell"/>
</dbReference>
<dbReference type="CDD" id="cd20270">
    <property type="entry name" value="Complex1_LYR_SDHAF3_LYRM10"/>
    <property type="match status" value="1"/>
</dbReference>
<comment type="subunit">
    <text evidence="6">Interacts with the iron-sulfur protein subunit within the SDH catalytic dimer.</text>
</comment>